<evidence type="ECO:0000313" key="10">
    <source>
        <dbReference type="EMBL" id="KAG7171821.1"/>
    </source>
</evidence>
<keyword evidence="5" id="KW-0446">Lipid-binding</keyword>
<feature type="domain" description="ACB" evidence="9">
    <location>
        <begin position="85"/>
        <end position="170"/>
    </location>
</feature>
<evidence type="ECO:0000256" key="4">
    <source>
        <dbReference type="ARBA" id="ARBA00023043"/>
    </source>
</evidence>
<dbReference type="InterPro" id="IPR002110">
    <property type="entry name" value="Ankyrin_rpt"/>
</dbReference>
<dbReference type="AlphaFoldDB" id="A0A8J5N239"/>
<organism evidence="10 11">
    <name type="scientific">Homarus americanus</name>
    <name type="common">American lobster</name>
    <dbReference type="NCBI Taxonomy" id="6706"/>
    <lineage>
        <taxon>Eukaryota</taxon>
        <taxon>Metazoa</taxon>
        <taxon>Ecdysozoa</taxon>
        <taxon>Arthropoda</taxon>
        <taxon>Crustacea</taxon>
        <taxon>Multicrustacea</taxon>
        <taxon>Malacostraca</taxon>
        <taxon>Eumalacostraca</taxon>
        <taxon>Eucarida</taxon>
        <taxon>Decapoda</taxon>
        <taxon>Pleocyemata</taxon>
        <taxon>Astacidea</taxon>
        <taxon>Nephropoidea</taxon>
        <taxon>Nephropidae</taxon>
        <taxon>Homarus</taxon>
    </lineage>
</organism>
<evidence type="ECO:0000313" key="11">
    <source>
        <dbReference type="Proteomes" id="UP000747542"/>
    </source>
</evidence>
<feature type="domain" description="RRM" evidence="8">
    <location>
        <begin position="1"/>
        <end position="70"/>
    </location>
</feature>
<dbReference type="InterPro" id="IPR000582">
    <property type="entry name" value="Acyl-CoA-binding_protein"/>
</dbReference>
<dbReference type="InterPro" id="IPR035979">
    <property type="entry name" value="RBD_domain_sf"/>
</dbReference>
<evidence type="ECO:0000256" key="1">
    <source>
        <dbReference type="ARBA" id="ARBA00018419"/>
    </source>
</evidence>
<dbReference type="GO" id="GO:0000062">
    <property type="term" value="F:fatty-acyl-CoA binding"/>
    <property type="evidence" value="ECO:0007669"/>
    <property type="project" value="InterPro"/>
</dbReference>
<evidence type="ECO:0000256" key="6">
    <source>
        <dbReference type="PROSITE-ProRule" id="PRU00023"/>
    </source>
</evidence>
<dbReference type="Proteomes" id="UP000747542">
    <property type="component" value="Unassembled WGS sequence"/>
</dbReference>
<evidence type="ECO:0000256" key="7">
    <source>
        <dbReference type="PROSITE-ProRule" id="PRU00176"/>
    </source>
</evidence>
<dbReference type="EMBL" id="JAHLQT010011632">
    <property type="protein sequence ID" value="KAG7171821.1"/>
    <property type="molecule type" value="Genomic_DNA"/>
</dbReference>
<protein>
    <recommendedName>
        <fullName evidence="1">Acyl-CoA-binding domain-containing protein 6</fullName>
    </recommendedName>
</protein>
<evidence type="ECO:0000256" key="2">
    <source>
        <dbReference type="ARBA" id="ARBA00022737"/>
    </source>
</evidence>
<dbReference type="Gene3D" id="3.30.70.330">
    <property type="match status" value="1"/>
</dbReference>
<dbReference type="SUPFAM" id="SSF48403">
    <property type="entry name" value="Ankyrin repeat"/>
    <property type="match status" value="1"/>
</dbReference>
<evidence type="ECO:0000259" key="8">
    <source>
        <dbReference type="PROSITE" id="PS50102"/>
    </source>
</evidence>
<name>A0A8J5N239_HOMAM</name>
<keyword evidence="2" id="KW-0677">Repeat</keyword>
<dbReference type="SUPFAM" id="SSF54928">
    <property type="entry name" value="RNA-binding domain, RBD"/>
    <property type="match status" value="1"/>
</dbReference>
<dbReference type="SMART" id="SM00360">
    <property type="entry name" value="RRM"/>
    <property type="match status" value="1"/>
</dbReference>
<dbReference type="InterPro" id="IPR035984">
    <property type="entry name" value="Acyl-CoA-binding_sf"/>
</dbReference>
<keyword evidence="4 6" id="KW-0040">ANK repeat</keyword>
<dbReference type="PROSITE" id="PS50088">
    <property type="entry name" value="ANK_REPEAT"/>
    <property type="match status" value="2"/>
</dbReference>
<dbReference type="PANTHER" id="PTHR24119">
    <property type="entry name" value="ACYL-COA-BINDING DOMAIN-CONTAINING PROTEIN 6"/>
    <property type="match status" value="1"/>
</dbReference>
<sequence>MFVGNLPWTVGHRELRQHFSQFGHVFNANVVFDKSTGMSRGFGFVQFGNSNSFDAAINYFRKISVLFILSTMDDLEDYSPGLGELDAMFNKAAAHLQSLAGTLAQDKLLFFYARYKQANEGSCNTPKPGFFDFKGKQKWEAWKSLGDLSKEEAMREYINAIIDIDPDWELKVECEGGPRTSWVRVSSLQPQKEDNTKEEDKNSFDWVKENNVHKIKSLNPKAISEKDENGMTLLHWAADRGHTQIVHCLLEKKININTQDAEGQTALHYAVSCGHIEIIQLLLDHGADSTIQDSDGLKAEECAEDETVKILFK</sequence>
<dbReference type="PANTHER" id="PTHR24119:SF0">
    <property type="entry name" value="ACYL-COA-BINDING DOMAIN-CONTAINING PROTEIN 6"/>
    <property type="match status" value="1"/>
</dbReference>
<feature type="repeat" description="ANK" evidence="6">
    <location>
        <begin position="262"/>
        <end position="294"/>
    </location>
</feature>
<dbReference type="Pfam" id="PF00076">
    <property type="entry name" value="RRM_1"/>
    <property type="match status" value="1"/>
</dbReference>
<dbReference type="InterPro" id="IPR012677">
    <property type="entry name" value="Nucleotide-bd_a/b_plait_sf"/>
</dbReference>
<reference evidence="10" key="1">
    <citation type="journal article" date="2021" name="Sci. Adv.">
        <title>The American lobster genome reveals insights on longevity, neural, and immune adaptations.</title>
        <authorList>
            <person name="Polinski J.M."/>
            <person name="Zimin A.V."/>
            <person name="Clark K.F."/>
            <person name="Kohn A.B."/>
            <person name="Sadowski N."/>
            <person name="Timp W."/>
            <person name="Ptitsyn A."/>
            <person name="Khanna P."/>
            <person name="Romanova D.Y."/>
            <person name="Williams P."/>
            <person name="Greenwood S.J."/>
            <person name="Moroz L.L."/>
            <person name="Walt D.R."/>
            <person name="Bodnar A.G."/>
        </authorList>
    </citation>
    <scope>NUCLEOTIDE SEQUENCE</scope>
    <source>
        <strain evidence="10">GMGI-L3</strain>
    </source>
</reference>
<comment type="caution">
    <text evidence="10">The sequence shown here is derived from an EMBL/GenBank/DDBJ whole genome shotgun (WGS) entry which is preliminary data.</text>
</comment>
<dbReference type="GO" id="GO:0003723">
    <property type="term" value="F:RNA binding"/>
    <property type="evidence" value="ECO:0007669"/>
    <property type="project" value="UniProtKB-UniRule"/>
</dbReference>
<evidence type="ECO:0000259" key="9">
    <source>
        <dbReference type="PROSITE" id="PS51228"/>
    </source>
</evidence>
<evidence type="ECO:0000256" key="3">
    <source>
        <dbReference type="ARBA" id="ARBA00022884"/>
    </source>
</evidence>
<dbReference type="PROSITE" id="PS50297">
    <property type="entry name" value="ANK_REP_REGION"/>
    <property type="match status" value="2"/>
</dbReference>
<keyword evidence="3 7" id="KW-0694">RNA-binding</keyword>
<dbReference type="PROSITE" id="PS51228">
    <property type="entry name" value="ACB_2"/>
    <property type="match status" value="1"/>
</dbReference>
<dbReference type="PRINTS" id="PR01415">
    <property type="entry name" value="ANKYRIN"/>
</dbReference>
<gene>
    <name evidence="10" type="primary">Acbd6-L</name>
    <name evidence="10" type="ORF">Hamer_G000741</name>
</gene>
<dbReference type="InterPro" id="IPR014352">
    <property type="entry name" value="FERM/acyl-CoA-bd_prot_sf"/>
</dbReference>
<evidence type="ECO:0000256" key="5">
    <source>
        <dbReference type="ARBA" id="ARBA00023121"/>
    </source>
</evidence>
<dbReference type="Pfam" id="PF12796">
    <property type="entry name" value="Ank_2"/>
    <property type="match status" value="1"/>
</dbReference>
<feature type="repeat" description="ANK" evidence="6">
    <location>
        <begin position="229"/>
        <end position="261"/>
    </location>
</feature>
<accession>A0A8J5N239</accession>
<dbReference type="Pfam" id="PF00887">
    <property type="entry name" value="ACBP"/>
    <property type="match status" value="1"/>
</dbReference>
<dbReference type="InterPro" id="IPR036770">
    <property type="entry name" value="Ankyrin_rpt-contain_sf"/>
</dbReference>
<dbReference type="PRINTS" id="PR00689">
    <property type="entry name" value="ACOABINDINGP"/>
</dbReference>
<proteinExistence type="predicted"/>
<dbReference type="Gene3D" id="1.25.40.20">
    <property type="entry name" value="Ankyrin repeat-containing domain"/>
    <property type="match status" value="1"/>
</dbReference>
<dbReference type="SMART" id="SM00248">
    <property type="entry name" value="ANK"/>
    <property type="match status" value="2"/>
</dbReference>
<keyword evidence="11" id="KW-1185">Reference proteome</keyword>
<dbReference type="Gene3D" id="1.20.80.10">
    <property type="match status" value="1"/>
</dbReference>
<dbReference type="SUPFAM" id="SSF47027">
    <property type="entry name" value="Acyl-CoA binding protein"/>
    <property type="match status" value="1"/>
</dbReference>
<dbReference type="PROSITE" id="PS50102">
    <property type="entry name" value="RRM"/>
    <property type="match status" value="1"/>
</dbReference>
<dbReference type="InterPro" id="IPR000504">
    <property type="entry name" value="RRM_dom"/>
</dbReference>